<keyword evidence="5" id="KW-0862">Zinc</keyword>
<keyword evidence="6" id="KW-0539">Nucleus</keyword>
<evidence type="ECO:0000313" key="10">
    <source>
        <dbReference type="EMBL" id="KAK2163471.1"/>
    </source>
</evidence>
<dbReference type="SMART" id="SM00355">
    <property type="entry name" value="ZnF_C2H2"/>
    <property type="match status" value="3"/>
</dbReference>
<dbReference type="GO" id="GO:0008270">
    <property type="term" value="F:zinc ion binding"/>
    <property type="evidence" value="ECO:0007669"/>
    <property type="project" value="UniProtKB-KW"/>
</dbReference>
<evidence type="ECO:0000313" key="11">
    <source>
        <dbReference type="Proteomes" id="UP001208570"/>
    </source>
</evidence>
<evidence type="ECO:0000256" key="5">
    <source>
        <dbReference type="ARBA" id="ARBA00022833"/>
    </source>
</evidence>
<feature type="domain" description="C2H2-type" evidence="9">
    <location>
        <begin position="281"/>
        <end position="308"/>
    </location>
</feature>
<dbReference type="Pfam" id="PF00096">
    <property type="entry name" value="zf-C2H2"/>
    <property type="match status" value="3"/>
</dbReference>
<keyword evidence="3" id="KW-0677">Repeat</keyword>
<keyword evidence="4 7" id="KW-0863">Zinc-finger</keyword>
<name>A0AAD9K229_9ANNE</name>
<proteinExistence type="predicted"/>
<comment type="caution">
    <text evidence="10">The sequence shown here is derived from an EMBL/GenBank/DDBJ whole genome shotgun (WGS) entry which is preliminary data.</text>
</comment>
<evidence type="ECO:0000256" key="2">
    <source>
        <dbReference type="ARBA" id="ARBA00022723"/>
    </source>
</evidence>
<gene>
    <name evidence="10" type="ORF">LSH36_79g09050</name>
</gene>
<dbReference type="PANTHER" id="PTHR16515:SF49">
    <property type="entry name" value="GASTRULA ZINC FINGER PROTEIN XLCGF49.1-LIKE-RELATED"/>
    <property type="match status" value="1"/>
</dbReference>
<evidence type="ECO:0000256" key="4">
    <source>
        <dbReference type="ARBA" id="ARBA00022771"/>
    </source>
</evidence>
<protein>
    <recommendedName>
        <fullName evidence="9">C2H2-type domain-containing protein</fullName>
    </recommendedName>
</protein>
<feature type="domain" description="C2H2-type" evidence="9">
    <location>
        <begin position="253"/>
        <end position="280"/>
    </location>
</feature>
<dbReference type="FunFam" id="3.30.160.60:FF:000264">
    <property type="entry name" value="Zinc finger protein 236"/>
    <property type="match status" value="1"/>
</dbReference>
<feature type="region of interest" description="Disordered" evidence="8">
    <location>
        <begin position="75"/>
        <end position="163"/>
    </location>
</feature>
<dbReference type="InterPro" id="IPR013087">
    <property type="entry name" value="Znf_C2H2_type"/>
</dbReference>
<feature type="compositionally biased region" description="Low complexity" evidence="8">
    <location>
        <begin position="203"/>
        <end position="218"/>
    </location>
</feature>
<dbReference type="Gene3D" id="3.30.160.60">
    <property type="entry name" value="Classic Zinc Finger"/>
    <property type="match status" value="2"/>
</dbReference>
<feature type="region of interest" description="Disordered" evidence="8">
    <location>
        <begin position="188"/>
        <end position="218"/>
    </location>
</feature>
<evidence type="ECO:0000256" key="1">
    <source>
        <dbReference type="ARBA" id="ARBA00004123"/>
    </source>
</evidence>
<comment type="subcellular location">
    <subcellularLocation>
        <location evidence="1">Nucleus</location>
    </subcellularLocation>
</comment>
<evidence type="ECO:0000256" key="3">
    <source>
        <dbReference type="ARBA" id="ARBA00022737"/>
    </source>
</evidence>
<evidence type="ECO:0000256" key="8">
    <source>
        <dbReference type="SAM" id="MobiDB-lite"/>
    </source>
</evidence>
<keyword evidence="2" id="KW-0479">Metal-binding</keyword>
<dbReference type="PROSITE" id="PS00028">
    <property type="entry name" value="ZINC_FINGER_C2H2_1"/>
    <property type="match status" value="3"/>
</dbReference>
<dbReference type="GO" id="GO:0010468">
    <property type="term" value="P:regulation of gene expression"/>
    <property type="evidence" value="ECO:0007669"/>
    <property type="project" value="TreeGrafter"/>
</dbReference>
<dbReference type="Proteomes" id="UP001208570">
    <property type="component" value="Unassembled WGS sequence"/>
</dbReference>
<feature type="compositionally biased region" description="Basic and acidic residues" evidence="8">
    <location>
        <begin position="142"/>
        <end position="158"/>
    </location>
</feature>
<sequence length="338" mass="38046">MVLKAEQERVHALLKDTITLLCKNGLSFKSEFSVEALIGITLDKNDVFLININEIIRSEVSQKVTEYDRQGDLLSEEEHDLSSGANSDGEVPRRKPRKRRHKHIKTEAASCEEDVSDGNNGHCDELQQRMPENQGHHNKGSSQKEGKLDEKKSLKGDKDDEQVQDIIIIKEETNEDWSQFGDMSTFPSGSGAEISESTPHEQSFMSPSSSSFIPSQPGSFDWSQGTAINQNQFVPGTGSSSSDPNQQTLSGDLPCGICGKVLRKRSSLFVHLKRHEGKYNYNCPTCHKGFTSKSMLQGHMSWHTGVKEFKCSICQKEFRYPQDLRRHMAKMHGEDDER</sequence>
<dbReference type="EMBL" id="JAODUP010000079">
    <property type="protein sequence ID" value="KAK2163471.1"/>
    <property type="molecule type" value="Genomic_DNA"/>
</dbReference>
<dbReference type="SUPFAM" id="SSF57667">
    <property type="entry name" value="beta-beta-alpha zinc fingers"/>
    <property type="match status" value="1"/>
</dbReference>
<feature type="compositionally biased region" description="Basic residues" evidence="8">
    <location>
        <begin position="94"/>
        <end position="104"/>
    </location>
</feature>
<dbReference type="PROSITE" id="PS50157">
    <property type="entry name" value="ZINC_FINGER_C2H2_2"/>
    <property type="match status" value="3"/>
</dbReference>
<dbReference type="InterPro" id="IPR036236">
    <property type="entry name" value="Znf_C2H2_sf"/>
</dbReference>
<dbReference type="InterPro" id="IPR050331">
    <property type="entry name" value="Zinc_finger"/>
</dbReference>
<organism evidence="10 11">
    <name type="scientific">Paralvinella palmiformis</name>
    <dbReference type="NCBI Taxonomy" id="53620"/>
    <lineage>
        <taxon>Eukaryota</taxon>
        <taxon>Metazoa</taxon>
        <taxon>Spiralia</taxon>
        <taxon>Lophotrochozoa</taxon>
        <taxon>Annelida</taxon>
        <taxon>Polychaeta</taxon>
        <taxon>Sedentaria</taxon>
        <taxon>Canalipalpata</taxon>
        <taxon>Terebellida</taxon>
        <taxon>Terebelliformia</taxon>
        <taxon>Alvinellidae</taxon>
        <taxon>Paralvinella</taxon>
    </lineage>
</organism>
<evidence type="ECO:0000256" key="6">
    <source>
        <dbReference type="ARBA" id="ARBA00023242"/>
    </source>
</evidence>
<feature type="domain" description="C2H2-type" evidence="9">
    <location>
        <begin position="309"/>
        <end position="337"/>
    </location>
</feature>
<evidence type="ECO:0000259" key="9">
    <source>
        <dbReference type="PROSITE" id="PS50157"/>
    </source>
</evidence>
<keyword evidence="11" id="KW-1185">Reference proteome</keyword>
<evidence type="ECO:0000256" key="7">
    <source>
        <dbReference type="PROSITE-ProRule" id="PRU00042"/>
    </source>
</evidence>
<reference evidence="10" key="1">
    <citation type="journal article" date="2023" name="Mol. Biol. Evol.">
        <title>Third-Generation Sequencing Reveals the Adaptive Role of the Epigenome in Three Deep-Sea Polychaetes.</title>
        <authorList>
            <person name="Perez M."/>
            <person name="Aroh O."/>
            <person name="Sun Y."/>
            <person name="Lan Y."/>
            <person name="Juniper S.K."/>
            <person name="Young C.R."/>
            <person name="Angers B."/>
            <person name="Qian P.Y."/>
        </authorList>
    </citation>
    <scope>NUCLEOTIDE SEQUENCE</scope>
    <source>
        <strain evidence="10">P08H-3</strain>
    </source>
</reference>
<dbReference type="PANTHER" id="PTHR16515">
    <property type="entry name" value="PR DOMAIN ZINC FINGER PROTEIN"/>
    <property type="match status" value="1"/>
</dbReference>
<dbReference type="AlphaFoldDB" id="A0AAD9K229"/>
<accession>A0AAD9K229</accession>
<dbReference type="GO" id="GO:0005634">
    <property type="term" value="C:nucleus"/>
    <property type="evidence" value="ECO:0007669"/>
    <property type="project" value="UniProtKB-SubCell"/>
</dbReference>